<dbReference type="Proteomes" id="UP000030764">
    <property type="component" value="Unassembled WGS sequence"/>
</dbReference>
<protein>
    <submittedName>
        <fullName evidence="1">Uncharacterized protein</fullName>
    </submittedName>
</protein>
<dbReference type="AlphaFoldDB" id="A0A085MJ77"/>
<sequence length="69" mass="7893">MQPLYTKQTTVHSNQANDVHCEFGRLARNGPIWSEGLSSKVQERCPNEFGEETLKANICKHHSHNTTER</sequence>
<accession>A0A085MJ77</accession>
<evidence type="ECO:0000313" key="1">
    <source>
        <dbReference type="EMBL" id="KFD57273.1"/>
    </source>
</evidence>
<keyword evidence="2" id="KW-1185">Reference proteome</keyword>
<name>A0A085MJ77_9BILA</name>
<reference evidence="1 2" key="1">
    <citation type="journal article" date="2014" name="Nat. Genet.">
        <title>Genome and transcriptome of the porcine whipworm Trichuris suis.</title>
        <authorList>
            <person name="Jex A.R."/>
            <person name="Nejsum P."/>
            <person name="Schwarz E.M."/>
            <person name="Hu L."/>
            <person name="Young N.D."/>
            <person name="Hall R.S."/>
            <person name="Korhonen P.K."/>
            <person name="Liao S."/>
            <person name="Thamsborg S."/>
            <person name="Xia J."/>
            <person name="Xu P."/>
            <person name="Wang S."/>
            <person name="Scheerlinck J.P."/>
            <person name="Hofmann A."/>
            <person name="Sternberg P.W."/>
            <person name="Wang J."/>
            <person name="Gasser R.B."/>
        </authorList>
    </citation>
    <scope>NUCLEOTIDE SEQUENCE [LARGE SCALE GENOMIC DNA]</scope>
    <source>
        <strain evidence="1">DCEP-RM93M</strain>
    </source>
</reference>
<feature type="non-terminal residue" evidence="1">
    <location>
        <position position="69"/>
    </location>
</feature>
<evidence type="ECO:0000313" key="2">
    <source>
        <dbReference type="Proteomes" id="UP000030764"/>
    </source>
</evidence>
<proteinExistence type="predicted"/>
<gene>
    <name evidence="1" type="ORF">M513_01784</name>
</gene>
<organism evidence="1 2">
    <name type="scientific">Trichuris suis</name>
    <name type="common">pig whipworm</name>
    <dbReference type="NCBI Taxonomy" id="68888"/>
    <lineage>
        <taxon>Eukaryota</taxon>
        <taxon>Metazoa</taxon>
        <taxon>Ecdysozoa</taxon>
        <taxon>Nematoda</taxon>
        <taxon>Enoplea</taxon>
        <taxon>Dorylaimia</taxon>
        <taxon>Trichinellida</taxon>
        <taxon>Trichuridae</taxon>
        <taxon>Trichuris</taxon>
    </lineage>
</organism>
<dbReference type="EMBL" id="KL363189">
    <property type="protein sequence ID" value="KFD57273.1"/>
    <property type="molecule type" value="Genomic_DNA"/>
</dbReference>